<protein>
    <recommendedName>
        <fullName evidence="4">RRM domain-containing protein</fullName>
    </recommendedName>
</protein>
<dbReference type="EMBL" id="DS022301">
    <property type="protein sequence ID" value="OAJ38313.1"/>
    <property type="molecule type" value="Genomic_DNA"/>
</dbReference>
<dbReference type="SMART" id="SM00360">
    <property type="entry name" value="RRM"/>
    <property type="match status" value="2"/>
</dbReference>
<dbReference type="FunFam" id="3.30.70.330:FF:000145">
    <property type="entry name" value="Putative RNP domain-containing protein"/>
    <property type="match status" value="1"/>
</dbReference>
<evidence type="ECO:0000256" key="3">
    <source>
        <dbReference type="SAM" id="MobiDB-lite"/>
    </source>
</evidence>
<feature type="domain" description="RRM" evidence="4">
    <location>
        <begin position="149"/>
        <end position="225"/>
    </location>
</feature>
<evidence type="ECO:0000256" key="1">
    <source>
        <dbReference type="ARBA" id="ARBA00022884"/>
    </source>
</evidence>
<organism evidence="5 6">
    <name type="scientific">Batrachochytrium dendrobatidis (strain JEL423)</name>
    <dbReference type="NCBI Taxonomy" id="403673"/>
    <lineage>
        <taxon>Eukaryota</taxon>
        <taxon>Fungi</taxon>
        <taxon>Fungi incertae sedis</taxon>
        <taxon>Chytridiomycota</taxon>
        <taxon>Chytridiomycota incertae sedis</taxon>
        <taxon>Chytridiomycetes</taxon>
        <taxon>Rhizophydiales</taxon>
        <taxon>Rhizophydiales incertae sedis</taxon>
        <taxon>Batrachochytrium</taxon>
    </lineage>
</organism>
<dbReference type="Proteomes" id="UP000077115">
    <property type="component" value="Unassembled WGS sequence"/>
</dbReference>
<feature type="region of interest" description="Disordered" evidence="3">
    <location>
        <begin position="522"/>
        <end position="557"/>
    </location>
</feature>
<dbReference type="Pfam" id="PF00076">
    <property type="entry name" value="RRM_1"/>
    <property type="match status" value="2"/>
</dbReference>
<dbReference type="Gene3D" id="3.30.70.330">
    <property type="match status" value="2"/>
</dbReference>
<feature type="compositionally biased region" description="Basic and acidic residues" evidence="3">
    <location>
        <begin position="275"/>
        <end position="291"/>
    </location>
</feature>
<gene>
    <name evidence="5" type="ORF">BDEG_22260</name>
</gene>
<feature type="region of interest" description="Disordered" evidence="3">
    <location>
        <begin position="206"/>
        <end position="291"/>
    </location>
</feature>
<feature type="region of interest" description="Disordered" evidence="3">
    <location>
        <begin position="370"/>
        <end position="412"/>
    </location>
</feature>
<dbReference type="PROSITE" id="PS50102">
    <property type="entry name" value="RRM"/>
    <property type="match status" value="2"/>
</dbReference>
<accession>A0A177WE45</accession>
<dbReference type="PANTHER" id="PTHR23003">
    <property type="entry name" value="RNA RECOGNITION MOTIF RRM DOMAIN CONTAINING PROTEIN"/>
    <property type="match status" value="1"/>
</dbReference>
<feature type="compositionally biased region" description="Basic and acidic residues" evidence="3">
    <location>
        <begin position="116"/>
        <end position="132"/>
    </location>
</feature>
<reference evidence="5 6" key="1">
    <citation type="submission" date="2006-10" db="EMBL/GenBank/DDBJ databases">
        <title>The Genome Sequence of Batrachochytrium dendrobatidis JEL423.</title>
        <authorList>
            <consortium name="The Broad Institute Genome Sequencing Platform"/>
            <person name="Birren B."/>
            <person name="Lander E."/>
            <person name="Galagan J."/>
            <person name="Cuomo C."/>
            <person name="Devon K."/>
            <person name="Jaffe D."/>
            <person name="Butler J."/>
            <person name="Alvarez P."/>
            <person name="Gnerre S."/>
            <person name="Grabherr M."/>
            <person name="Kleber M."/>
            <person name="Mauceli E."/>
            <person name="Brockman W."/>
            <person name="Young S."/>
            <person name="LaButti K."/>
            <person name="Sykes S."/>
            <person name="DeCaprio D."/>
            <person name="Crawford M."/>
            <person name="Koehrsen M."/>
            <person name="Engels R."/>
            <person name="Montgomery P."/>
            <person name="Pearson M."/>
            <person name="Howarth C."/>
            <person name="Larson L."/>
            <person name="White J."/>
            <person name="O'Leary S."/>
            <person name="Kodira C."/>
            <person name="Zeng Q."/>
            <person name="Yandava C."/>
            <person name="Alvarado L."/>
            <person name="Longcore J."/>
            <person name="James T."/>
        </authorList>
    </citation>
    <scope>NUCLEOTIDE SEQUENCE [LARGE SCALE GENOMIC DNA]</scope>
    <source>
        <strain evidence="5 6">JEL423</strain>
    </source>
</reference>
<evidence type="ECO:0000313" key="5">
    <source>
        <dbReference type="EMBL" id="OAJ38313.1"/>
    </source>
</evidence>
<dbReference type="InterPro" id="IPR000504">
    <property type="entry name" value="RRM_dom"/>
</dbReference>
<dbReference type="OrthoDB" id="1049195at2759"/>
<evidence type="ECO:0000256" key="2">
    <source>
        <dbReference type="PROSITE-ProRule" id="PRU00176"/>
    </source>
</evidence>
<sequence length="557" mass="61539">MDADLDVVLNDPDNELLNQNALNIELPDLDVAAAPEYSELLYHEEPLSPFDTPVDALPLTLGLDLNLGLSSHPIDSSSAPDTLNPPVGLHNDTARDDSQSSLPLSSRSVARTSRTPYERPKPDTGSHLRSNERTVGSRHLDSSSSNRNCRVYVGNLAFGCGWQDLKDYMRKCGNVLFADIIMRDGRSLGCGVVEYSSPDDAQRAIRELHDSNHMGRTLLVREDREADSRRPSGKTRSTNRDSNRGPDRDSGSDRYSRNDRTRYDDRSSRGRSGRSYRDNDDRDDRRRVEGRDDRDKKIFVGNLPFVVNWKDLKDLFRKVASVVRAEVFEDHDGRSKGVGTVEFETPQLARNAISMFDGYEWHGRRLEVREDRRPGYQGGGDNSRPSHQDRNDSGRTSGRSQDDGRNRDVGNHGPYGVGFIPFGMPSRNSVGYDMRDFYPNAALGVIPGMGIGPGGPAAAAAAAAFGAYFSGGAGNNGNASVNGFYPGFDMFGGVGFSNGGIDQGDARSRINPAIRGSIMQQQFQQPSSQQQQQYGNTQGQSIQQQPQQFPSQRDNYF</sequence>
<dbReference type="GO" id="GO:0005634">
    <property type="term" value="C:nucleus"/>
    <property type="evidence" value="ECO:0007669"/>
    <property type="project" value="TreeGrafter"/>
</dbReference>
<feature type="compositionally biased region" description="Basic and acidic residues" evidence="3">
    <location>
        <begin position="206"/>
        <end position="230"/>
    </location>
</feature>
<dbReference type="VEuPathDB" id="FungiDB:BDEG_22260"/>
<feature type="compositionally biased region" description="Basic and acidic residues" evidence="3">
    <location>
        <begin position="384"/>
        <end position="393"/>
    </location>
</feature>
<feature type="compositionally biased region" description="Low complexity" evidence="3">
    <location>
        <begin position="99"/>
        <end position="108"/>
    </location>
</feature>
<feature type="region of interest" description="Disordered" evidence="3">
    <location>
        <begin position="74"/>
        <end position="145"/>
    </location>
</feature>
<name>A0A177WE45_BATDL</name>
<dbReference type="GO" id="GO:0005737">
    <property type="term" value="C:cytoplasm"/>
    <property type="evidence" value="ECO:0007669"/>
    <property type="project" value="TreeGrafter"/>
</dbReference>
<feature type="compositionally biased region" description="Basic and acidic residues" evidence="3">
    <location>
        <begin position="238"/>
        <end position="268"/>
    </location>
</feature>
<proteinExistence type="predicted"/>
<dbReference type="SUPFAM" id="SSF54928">
    <property type="entry name" value="RNA-binding domain, RBD"/>
    <property type="match status" value="2"/>
</dbReference>
<dbReference type="eggNOG" id="KOG0118">
    <property type="taxonomic scope" value="Eukaryota"/>
</dbReference>
<evidence type="ECO:0000259" key="4">
    <source>
        <dbReference type="PROSITE" id="PS50102"/>
    </source>
</evidence>
<dbReference type="InterPro" id="IPR012677">
    <property type="entry name" value="Nucleotide-bd_a/b_plait_sf"/>
</dbReference>
<feature type="compositionally biased region" description="Basic and acidic residues" evidence="3">
    <location>
        <begin position="400"/>
        <end position="410"/>
    </location>
</feature>
<keyword evidence="1 2" id="KW-0694">RNA-binding</keyword>
<dbReference type="AlphaFoldDB" id="A0A177WE45"/>
<dbReference type="STRING" id="403673.A0A177WE45"/>
<feature type="domain" description="RRM" evidence="4">
    <location>
        <begin position="296"/>
        <end position="373"/>
    </location>
</feature>
<dbReference type="GO" id="GO:0003729">
    <property type="term" value="F:mRNA binding"/>
    <property type="evidence" value="ECO:0007669"/>
    <property type="project" value="TreeGrafter"/>
</dbReference>
<dbReference type="InterPro" id="IPR050374">
    <property type="entry name" value="RRT5_SRSF_SR"/>
</dbReference>
<evidence type="ECO:0000313" key="6">
    <source>
        <dbReference type="Proteomes" id="UP000077115"/>
    </source>
</evidence>
<reference evidence="5 6" key="2">
    <citation type="submission" date="2016-05" db="EMBL/GenBank/DDBJ databases">
        <title>Lineage-specific infection strategies underlie the spectrum of fungal disease in amphibians.</title>
        <authorList>
            <person name="Cuomo C.A."/>
            <person name="Farrer R.A."/>
            <person name="James T."/>
            <person name="Longcore J."/>
            <person name="Birren B."/>
        </authorList>
    </citation>
    <scope>NUCLEOTIDE SEQUENCE [LARGE SCALE GENOMIC DNA]</scope>
    <source>
        <strain evidence="5 6">JEL423</strain>
    </source>
</reference>
<dbReference type="InterPro" id="IPR035979">
    <property type="entry name" value="RBD_domain_sf"/>
</dbReference>